<evidence type="ECO:0000313" key="2">
    <source>
        <dbReference type="EMBL" id="GAA1791781.1"/>
    </source>
</evidence>
<accession>A0ABP4XQS8</accession>
<comment type="caution">
    <text evidence="2">The sequence shown here is derived from an EMBL/GenBank/DDBJ whole genome shotgun (WGS) entry which is preliminary data.</text>
</comment>
<reference evidence="3" key="1">
    <citation type="journal article" date="2019" name="Int. J. Syst. Evol. Microbiol.">
        <title>The Global Catalogue of Microorganisms (GCM) 10K type strain sequencing project: providing services to taxonomists for standard genome sequencing and annotation.</title>
        <authorList>
            <consortium name="The Broad Institute Genomics Platform"/>
            <consortium name="The Broad Institute Genome Sequencing Center for Infectious Disease"/>
            <person name="Wu L."/>
            <person name="Ma J."/>
        </authorList>
    </citation>
    <scope>NUCLEOTIDE SEQUENCE [LARGE SCALE GENOMIC DNA]</scope>
    <source>
        <strain evidence="3">JCM 14736</strain>
    </source>
</reference>
<name>A0ABP4XQS8_9MICO</name>
<evidence type="ECO:0000256" key="1">
    <source>
        <dbReference type="SAM" id="MobiDB-lite"/>
    </source>
</evidence>
<feature type="region of interest" description="Disordered" evidence="1">
    <location>
        <begin position="1"/>
        <end position="45"/>
    </location>
</feature>
<feature type="compositionally biased region" description="Basic and acidic residues" evidence="1">
    <location>
        <begin position="1"/>
        <end position="23"/>
    </location>
</feature>
<proteinExistence type="predicted"/>
<evidence type="ECO:0000313" key="3">
    <source>
        <dbReference type="Proteomes" id="UP001500851"/>
    </source>
</evidence>
<dbReference type="EMBL" id="BAAAOB010000002">
    <property type="protein sequence ID" value="GAA1791781.1"/>
    <property type="molecule type" value="Genomic_DNA"/>
</dbReference>
<protein>
    <submittedName>
        <fullName evidence="2">Uncharacterized protein</fullName>
    </submittedName>
</protein>
<gene>
    <name evidence="2" type="ORF">GCM10009768_20930</name>
</gene>
<organism evidence="2 3">
    <name type="scientific">Leucobacter iarius</name>
    <dbReference type="NCBI Taxonomy" id="333963"/>
    <lineage>
        <taxon>Bacteria</taxon>
        <taxon>Bacillati</taxon>
        <taxon>Actinomycetota</taxon>
        <taxon>Actinomycetes</taxon>
        <taxon>Micrococcales</taxon>
        <taxon>Microbacteriaceae</taxon>
        <taxon>Leucobacter</taxon>
    </lineage>
</organism>
<sequence length="86" mass="9156">MPAEVHDGDAVPGVREQRDEVAERGAILAHPGDAQHQRAAPADLDGDASVGSLDFDERSIHVTKHNTQLRGVAMRSVGAGARRRVP</sequence>
<keyword evidence="3" id="KW-1185">Reference proteome</keyword>
<dbReference type="Proteomes" id="UP001500851">
    <property type="component" value="Unassembled WGS sequence"/>
</dbReference>